<dbReference type="AlphaFoldDB" id="A0A0R1RP93"/>
<comment type="caution">
    <text evidence="7">The sequence shown here is derived from an EMBL/GenBank/DDBJ whole genome shotgun (WGS) entry which is preliminary data.</text>
</comment>
<dbReference type="EMBL" id="AZEX01000056">
    <property type="protein sequence ID" value="KRL59069.1"/>
    <property type="molecule type" value="Genomic_DNA"/>
</dbReference>
<organism evidence="7 8">
    <name type="scientific">Latilactobacillus fuchuensis DSM 14340 = JCM 11249</name>
    <dbReference type="NCBI Taxonomy" id="1423747"/>
    <lineage>
        <taxon>Bacteria</taxon>
        <taxon>Bacillati</taxon>
        <taxon>Bacillota</taxon>
        <taxon>Bacilli</taxon>
        <taxon>Lactobacillales</taxon>
        <taxon>Lactobacillaceae</taxon>
        <taxon>Latilactobacillus</taxon>
    </lineage>
</organism>
<evidence type="ECO:0000259" key="6">
    <source>
        <dbReference type="PROSITE" id="PS50926"/>
    </source>
</evidence>
<dbReference type="OrthoDB" id="9804590at2"/>
<evidence type="ECO:0000313" key="8">
    <source>
        <dbReference type="Proteomes" id="UP000051264"/>
    </source>
</evidence>
<protein>
    <submittedName>
        <fullName evidence="7">23S rRNA (Uracil-5-)-methyltransferase RumA</fullName>
    </submittedName>
</protein>
<feature type="active site" description="Nucleophile" evidence="4">
    <location>
        <position position="411"/>
    </location>
</feature>
<keyword evidence="1 4" id="KW-0489">Methyltransferase</keyword>
<accession>A0A0R1RP93</accession>
<dbReference type="InterPro" id="IPR010280">
    <property type="entry name" value="U5_MeTrfase_fam"/>
</dbReference>
<dbReference type="Pfam" id="PF01938">
    <property type="entry name" value="TRAM"/>
    <property type="match status" value="1"/>
</dbReference>
<dbReference type="RefSeq" id="WP_025083236.1">
    <property type="nucleotide sequence ID" value="NZ_AZEX01000056.1"/>
</dbReference>
<dbReference type="PROSITE" id="PS01230">
    <property type="entry name" value="TRMA_1"/>
    <property type="match status" value="1"/>
</dbReference>
<dbReference type="InterPro" id="IPR012340">
    <property type="entry name" value="NA-bd_OB-fold"/>
</dbReference>
<dbReference type="eggNOG" id="COG2265">
    <property type="taxonomic scope" value="Bacteria"/>
</dbReference>
<feature type="active site" evidence="5">
    <location>
        <position position="411"/>
    </location>
</feature>
<feature type="binding site" evidence="4">
    <location>
        <position position="315"/>
    </location>
    <ligand>
        <name>S-adenosyl-L-methionine</name>
        <dbReference type="ChEBI" id="CHEBI:59789"/>
    </ligand>
</feature>
<dbReference type="NCBIfam" id="TIGR00479">
    <property type="entry name" value="rumA"/>
    <property type="match status" value="1"/>
</dbReference>
<dbReference type="Gene3D" id="2.40.50.1070">
    <property type="match status" value="1"/>
</dbReference>
<dbReference type="Proteomes" id="UP000051264">
    <property type="component" value="Unassembled WGS sequence"/>
</dbReference>
<feature type="binding site" evidence="4">
    <location>
        <position position="384"/>
    </location>
    <ligand>
        <name>S-adenosyl-L-methionine</name>
        <dbReference type="ChEBI" id="CHEBI:59789"/>
    </ligand>
</feature>
<keyword evidence="2 4" id="KW-0808">Transferase</keyword>
<dbReference type="InterPro" id="IPR029063">
    <property type="entry name" value="SAM-dependent_MTases_sf"/>
</dbReference>
<dbReference type="InterPro" id="IPR030391">
    <property type="entry name" value="MeTrfase_TrmA_CS"/>
</dbReference>
<dbReference type="InterPro" id="IPR002792">
    <property type="entry name" value="TRAM_dom"/>
</dbReference>
<name>A0A0R1RP93_9LACO</name>
<sequence length="454" mass="51270">MKINAPVRKNETLTVDIMDLTYEGMGVAKIDNYPLFIEGVLPDEQAEIEVIKVNKQYGFARLVKLLKKSPDRVESKANVYSQTGIAPLQHLAYPAQLDFKRNQVLNVFQKAHLEIPVEPVLGMENPTGYRNKAQVPVRFIDGQLMTGFYRKHSHQVMPMEDFYIQDPKIDEAIKVVCDILRRFYIDPYNEDTHKGVLKTIMVRRGYYSHEMMIVFITRSKRLPAAREIAIEIKKALPEVVSIMQNVNAAQTNVIFGDETKLIAGRDFIRDELMGLKFEISTQSFYQVNPLQTEVLYQKAIEAAELTGNETVIDAYSGIGTISLAVAKHAKKVYGVEVVESAVLDARHNAKINEIDNVEFTLGKAEEVMAQWQADDLKVDALIVDPPRKGLESSFIDAVGELKPAKMVYVSCNPATLARDLELLAAQGYHAEWTQPVDMFPQTLHVESVTKLVRQ</sequence>
<dbReference type="FunFam" id="2.40.50.1070:FF:000003">
    <property type="entry name" value="23S rRNA (Uracil-5-)-methyltransferase RumA"/>
    <property type="match status" value="1"/>
</dbReference>
<dbReference type="STRING" id="1423747.FC69_GL001933"/>
<dbReference type="PROSITE" id="PS01231">
    <property type="entry name" value="TRMA_2"/>
    <property type="match status" value="1"/>
</dbReference>
<dbReference type="GO" id="GO:0070475">
    <property type="term" value="P:rRNA base methylation"/>
    <property type="evidence" value="ECO:0007669"/>
    <property type="project" value="TreeGrafter"/>
</dbReference>
<dbReference type="Pfam" id="PF05958">
    <property type="entry name" value="tRNA_U5-meth_tr"/>
    <property type="match status" value="1"/>
</dbReference>
<evidence type="ECO:0000256" key="5">
    <source>
        <dbReference type="PROSITE-ProRule" id="PRU10015"/>
    </source>
</evidence>
<feature type="domain" description="TRAM" evidence="6">
    <location>
        <begin position="6"/>
        <end position="64"/>
    </location>
</feature>
<evidence type="ECO:0000256" key="2">
    <source>
        <dbReference type="ARBA" id="ARBA00022679"/>
    </source>
</evidence>
<dbReference type="FunFam" id="2.40.50.140:FF:000097">
    <property type="entry name" value="23S rRNA (uracil(1939)-C(5))-methyltransferase RlmD"/>
    <property type="match status" value="1"/>
</dbReference>
<dbReference type="PATRIC" id="fig|1423747.3.peg.1963"/>
<proteinExistence type="inferred from homology"/>
<dbReference type="PANTHER" id="PTHR11061:SF30">
    <property type="entry name" value="TRNA (URACIL(54)-C(5))-METHYLTRANSFERASE"/>
    <property type="match status" value="1"/>
</dbReference>
<gene>
    <name evidence="7" type="ORF">FC69_GL001933</name>
</gene>
<dbReference type="Gene3D" id="3.40.50.150">
    <property type="entry name" value="Vaccinia Virus protein VP39"/>
    <property type="match status" value="1"/>
</dbReference>
<comment type="similarity">
    <text evidence="4">Belongs to the class I-like SAM-binding methyltransferase superfamily. RNA M5U methyltransferase family.</text>
</comment>
<feature type="binding site" evidence="4">
    <location>
        <position position="336"/>
    </location>
    <ligand>
        <name>S-adenosyl-L-methionine</name>
        <dbReference type="ChEBI" id="CHEBI:59789"/>
    </ligand>
</feature>
<evidence type="ECO:0000256" key="3">
    <source>
        <dbReference type="ARBA" id="ARBA00022691"/>
    </source>
</evidence>
<dbReference type="FunFam" id="3.40.50.150:FF:000009">
    <property type="entry name" value="23S rRNA (Uracil(1939)-C(5))-methyltransferase RlmD"/>
    <property type="match status" value="1"/>
</dbReference>
<evidence type="ECO:0000256" key="4">
    <source>
        <dbReference type="PROSITE-ProRule" id="PRU01024"/>
    </source>
</evidence>
<evidence type="ECO:0000313" key="7">
    <source>
        <dbReference type="EMBL" id="KRL59069.1"/>
    </source>
</evidence>
<dbReference type="SUPFAM" id="SSF53335">
    <property type="entry name" value="S-adenosyl-L-methionine-dependent methyltransferases"/>
    <property type="match status" value="1"/>
</dbReference>
<dbReference type="CDD" id="cd02440">
    <property type="entry name" value="AdoMet_MTases"/>
    <property type="match status" value="1"/>
</dbReference>
<reference evidence="7 8" key="1">
    <citation type="journal article" date="2015" name="Genome Announc.">
        <title>Expanding the biotechnology potential of lactobacilli through comparative genomics of 213 strains and associated genera.</title>
        <authorList>
            <person name="Sun Z."/>
            <person name="Harris H.M."/>
            <person name="McCann A."/>
            <person name="Guo C."/>
            <person name="Argimon S."/>
            <person name="Zhang W."/>
            <person name="Yang X."/>
            <person name="Jeffery I.B."/>
            <person name="Cooney J.C."/>
            <person name="Kagawa T.F."/>
            <person name="Liu W."/>
            <person name="Song Y."/>
            <person name="Salvetti E."/>
            <person name="Wrobel A."/>
            <person name="Rasinkangas P."/>
            <person name="Parkhill J."/>
            <person name="Rea M.C."/>
            <person name="O'Sullivan O."/>
            <person name="Ritari J."/>
            <person name="Douillard F.P."/>
            <person name="Paul Ross R."/>
            <person name="Yang R."/>
            <person name="Briner A.E."/>
            <person name="Felis G.E."/>
            <person name="de Vos W.M."/>
            <person name="Barrangou R."/>
            <person name="Klaenhammer T.R."/>
            <person name="Caufield P.W."/>
            <person name="Cui Y."/>
            <person name="Zhang H."/>
            <person name="O'Toole P.W."/>
        </authorList>
    </citation>
    <scope>NUCLEOTIDE SEQUENCE [LARGE SCALE GENOMIC DNA]</scope>
    <source>
        <strain evidence="7 8">DSM 14340</strain>
    </source>
</reference>
<feature type="binding site" evidence="4">
    <location>
        <position position="286"/>
    </location>
    <ligand>
        <name>S-adenosyl-L-methionine</name>
        <dbReference type="ChEBI" id="CHEBI:59789"/>
    </ligand>
</feature>
<dbReference type="InterPro" id="IPR030390">
    <property type="entry name" value="MeTrfase_TrmA_AS"/>
</dbReference>
<dbReference type="PROSITE" id="PS51687">
    <property type="entry name" value="SAM_MT_RNA_M5U"/>
    <property type="match status" value="1"/>
</dbReference>
<evidence type="ECO:0000256" key="1">
    <source>
        <dbReference type="ARBA" id="ARBA00022603"/>
    </source>
</evidence>
<keyword evidence="3 4" id="KW-0949">S-adenosyl-L-methionine</keyword>
<dbReference type="PANTHER" id="PTHR11061">
    <property type="entry name" value="RNA M5U METHYLTRANSFERASE"/>
    <property type="match status" value="1"/>
</dbReference>
<dbReference type="PROSITE" id="PS50926">
    <property type="entry name" value="TRAM"/>
    <property type="match status" value="1"/>
</dbReference>
<dbReference type="Gene3D" id="2.40.50.140">
    <property type="entry name" value="Nucleic acid-binding proteins"/>
    <property type="match status" value="1"/>
</dbReference>
<dbReference type="GO" id="GO:0070041">
    <property type="term" value="F:rRNA (uridine-C5-)-methyltransferase activity"/>
    <property type="evidence" value="ECO:0007669"/>
    <property type="project" value="TreeGrafter"/>
</dbReference>
<dbReference type="SUPFAM" id="SSF50249">
    <property type="entry name" value="Nucleic acid-binding proteins"/>
    <property type="match status" value="1"/>
</dbReference>